<evidence type="ECO:0000313" key="17">
    <source>
        <dbReference type="EMBL" id="KAJ6354995.1"/>
    </source>
</evidence>
<evidence type="ECO:0000313" key="18">
    <source>
        <dbReference type="Proteomes" id="UP001141253"/>
    </source>
</evidence>
<dbReference type="InterPro" id="IPR001965">
    <property type="entry name" value="Znf_PHD"/>
</dbReference>
<dbReference type="InterPro" id="IPR045876">
    <property type="entry name" value="PRHA-like_PHD-finger"/>
</dbReference>
<dbReference type="InterPro" id="IPR013083">
    <property type="entry name" value="Znf_RING/FYVE/PHD"/>
</dbReference>
<dbReference type="SMART" id="SM00249">
    <property type="entry name" value="PHD"/>
    <property type="match status" value="1"/>
</dbReference>
<comment type="caution">
    <text evidence="17">The sequence shown here is derived from an EMBL/GenBank/DDBJ whole genome shotgun (WGS) entry which is preliminary data.</text>
</comment>
<keyword evidence="3" id="KW-0479">Metal-binding</keyword>
<dbReference type="CDD" id="cd00086">
    <property type="entry name" value="homeodomain"/>
    <property type="match status" value="1"/>
</dbReference>
<evidence type="ECO:0000256" key="1">
    <source>
        <dbReference type="ARBA" id="ARBA00004123"/>
    </source>
</evidence>
<feature type="region of interest" description="Disordered" evidence="14">
    <location>
        <begin position="434"/>
        <end position="466"/>
    </location>
</feature>
<feature type="region of interest" description="Disordered" evidence="14">
    <location>
        <begin position="323"/>
        <end position="379"/>
    </location>
</feature>
<dbReference type="SUPFAM" id="SSF57903">
    <property type="entry name" value="FYVE/PHD zinc finger"/>
    <property type="match status" value="1"/>
</dbReference>
<dbReference type="InterPro" id="IPR009057">
    <property type="entry name" value="Homeodomain-like_sf"/>
</dbReference>
<dbReference type="PANTHER" id="PTHR12628">
    <property type="entry name" value="POLYCOMB-LIKE TRANSCRIPTION FACTOR"/>
    <property type="match status" value="1"/>
</dbReference>
<dbReference type="Pfam" id="PF00628">
    <property type="entry name" value="PHD"/>
    <property type="match status" value="1"/>
</dbReference>
<proteinExistence type="inferred from homology"/>
<evidence type="ECO:0000256" key="12">
    <source>
        <dbReference type="PROSITE-ProRule" id="PRU00146"/>
    </source>
</evidence>
<feature type="DNA-binding region" description="Homeobox" evidence="11">
    <location>
        <begin position="496"/>
        <end position="555"/>
    </location>
</feature>
<evidence type="ECO:0000256" key="10">
    <source>
        <dbReference type="ARBA" id="ARBA00023242"/>
    </source>
</evidence>
<feature type="domain" description="PHD-type" evidence="15">
    <location>
        <begin position="233"/>
        <end position="290"/>
    </location>
</feature>
<evidence type="ECO:0000259" key="16">
    <source>
        <dbReference type="PROSITE" id="PS50071"/>
    </source>
</evidence>
<organism evidence="17 18">
    <name type="scientific">Salix suchowensis</name>
    <dbReference type="NCBI Taxonomy" id="1278906"/>
    <lineage>
        <taxon>Eukaryota</taxon>
        <taxon>Viridiplantae</taxon>
        <taxon>Streptophyta</taxon>
        <taxon>Embryophyta</taxon>
        <taxon>Tracheophyta</taxon>
        <taxon>Spermatophyta</taxon>
        <taxon>Magnoliopsida</taxon>
        <taxon>eudicotyledons</taxon>
        <taxon>Gunneridae</taxon>
        <taxon>Pentapetalae</taxon>
        <taxon>rosids</taxon>
        <taxon>fabids</taxon>
        <taxon>Malpighiales</taxon>
        <taxon>Salicaceae</taxon>
        <taxon>Saliceae</taxon>
        <taxon>Salix</taxon>
    </lineage>
</organism>
<comment type="similarity">
    <text evidence="2">Belongs to the PHD-associated homeobox family.</text>
</comment>
<dbReference type="EMBL" id="JAPFFI010000017">
    <property type="protein sequence ID" value="KAJ6354995.1"/>
    <property type="molecule type" value="Genomic_DNA"/>
</dbReference>
<dbReference type="InterPro" id="IPR019787">
    <property type="entry name" value="Znf_PHD-finger"/>
</dbReference>
<dbReference type="InterPro" id="IPR011011">
    <property type="entry name" value="Znf_FYVE_PHD"/>
</dbReference>
<evidence type="ECO:0000256" key="2">
    <source>
        <dbReference type="ARBA" id="ARBA00007427"/>
    </source>
</evidence>
<dbReference type="PANTHER" id="PTHR12628:SF10">
    <property type="entry name" value="HOMEOBOX DOMAIN-CONTAINING PROTEIN"/>
    <property type="match status" value="1"/>
</dbReference>
<evidence type="ECO:0000256" key="7">
    <source>
        <dbReference type="ARBA" id="ARBA00023125"/>
    </source>
</evidence>
<feature type="region of interest" description="Disordered" evidence="14">
    <location>
        <begin position="1"/>
        <end position="144"/>
    </location>
</feature>
<feature type="domain" description="Homeobox" evidence="16">
    <location>
        <begin position="494"/>
        <end position="554"/>
    </location>
</feature>
<evidence type="ECO:0000256" key="11">
    <source>
        <dbReference type="PROSITE-ProRule" id="PRU00108"/>
    </source>
</evidence>
<keyword evidence="5" id="KW-0862">Zinc</keyword>
<keyword evidence="8 11" id="KW-0371">Homeobox</keyword>
<dbReference type="Gene3D" id="3.30.40.10">
    <property type="entry name" value="Zinc/RING finger domain, C3HC4 (zinc finger)"/>
    <property type="match status" value="1"/>
</dbReference>
<dbReference type="PROSITE" id="PS01359">
    <property type="entry name" value="ZF_PHD_1"/>
    <property type="match status" value="1"/>
</dbReference>
<dbReference type="SUPFAM" id="SSF46689">
    <property type="entry name" value="Homeodomain-like"/>
    <property type="match status" value="1"/>
</dbReference>
<feature type="compositionally biased region" description="Acidic residues" evidence="14">
    <location>
        <begin position="331"/>
        <end position="346"/>
    </location>
</feature>
<keyword evidence="7 11" id="KW-0238">DNA-binding</keyword>
<feature type="compositionally biased region" description="Basic and acidic residues" evidence="14">
    <location>
        <begin position="1"/>
        <end position="17"/>
    </location>
</feature>
<dbReference type="Gene3D" id="1.10.10.60">
    <property type="entry name" value="Homeodomain-like"/>
    <property type="match status" value="1"/>
</dbReference>
<evidence type="ECO:0000256" key="8">
    <source>
        <dbReference type="ARBA" id="ARBA00023155"/>
    </source>
</evidence>
<dbReference type="InterPro" id="IPR019786">
    <property type="entry name" value="Zinc_finger_PHD-type_CS"/>
</dbReference>
<keyword evidence="9" id="KW-0804">Transcription</keyword>
<dbReference type="Pfam" id="PF00046">
    <property type="entry name" value="Homeodomain"/>
    <property type="match status" value="1"/>
</dbReference>
<gene>
    <name evidence="17" type="ORF">OIU77_005569</name>
</gene>
<reference evidence="17" key="1">
    <citation type="submission" date="2022-10" db="EMBL/GenBank/DDBJ databases">
        <authorList>
            <person name="Hyden B.L."/>
            <person name="Feng K."/>
            <person name="Yates T."/>
            <person name="Jawdy S."/>
            <person name="Smart L.B."/>
            <person name="Muchero W."/>
        </authorList>
    </citation>
    <scope>NUCLEOTIDE SEQUENCE</scope>
    <source>
        <tissue evidence="17">Shoot tip</tissue>
    </source>
</reference>
<evidence type="ECO:0000256" key="14">
    <source>
        <dbReference type="SAM" id="MobiDB-lite"/>
    </source>
</evidence>
<evidence type="ECO:0008006" key="19">
    <source>
        <dbReference type="Google" id="ProtNLM"/>
    </source>
</evidence>
<accession>A0ABQ9APU6</accession>
<evidence type="ECO:0000256" key="13">
    <source>
        <dbReference type="RuleBase" id="RU000682"/>
    </source>
</evidence>
<reference evidence="17" key="2">
    <citation type="journal article" date="2023" name="Int. J. Mol. Sci.">
        <title>De Novo Assembly and Annotation of 11 Diverse Shrub Willow (Salix) Genomes Reveals Novel Gene Organization in Sex-Linked Regions.</title>
        <authorList>
            <person name="Hyden B."/>
            <person name="Feng K."/>
            <person name="Yates T.B."/>
            <person name="Jawdy S."/>
            <person name="Cereghino C."/>
            <person name="Smart L.B."/>
            <person name="Muchero W."/>
        </authorList>
    </citation>
    <scope>NUCLEOTIDE SEQUENCE</scope>
    <source>
        <tissue evidence="17">Shoot tip</tissue>
    </source>
</reference>
<feature type="compositionally biased region" description="Low complexity" evidence="14">
    <location>
        <begin position="18"/>
        <end position="30"/>
    </location>
</feature>
<feature type="region of interest" description="Disordered" evidence="14">
    <location>
        <begin position="557"/>
        <end position="614"/>
    </location>
</feature>
<feature type="compositionally biased region" description="Basic residues" evidence="14">
    <location>
        <begin position="31"/>
        <end position="51"/>
    </location>
</feature>
<feature type="compositionally biased region" description="Basic residues" evidence="14">
    <location>
        <begin position="126"/>
        <end position="139"/>
    </location>
</feature>
<keyword evidence="4 12" id="KW-0863">Zinc-finger</keyword>
<feature type="compositionally biased region" description="Basic residues" evidence="14">
    <location>
        <begin position="60"/>
        <end position="70"/>
    </location>
</feature>
<evidence type="ECO:0000256" key="3">
    <source>
        <dbReference type="ARBA" id="ARBA00022723"/>
    </source>
</evidence>
<dbReference type="Proteomes" id="UP001141253">
    <property type="component" value="Chromosome 18"/>
</dbReference>
<dbReference type="PROSITE" id="PS50071">
    <property type="entry name" value="HOMEOBOX_2"/>
    <property type="match status" value="1"/>
</dbReference>
<evidence type="ECO:0000256" key="5">
    <source>
        <dbReference type="ARBA" id="ARBA00022833"/>
    </source>
</evidence>
<feature type="compositionally biased region" description="Polar residues" evidence="14">
    <location>
        <begin position="96"/>
        <end position="112"/>
    </location>
</feature>
<evidence type="ECO:0000259" key="15">
    <source>
        <dbReference type="PROSITE" id="PS50016"/>
    </source>
</evidence>
<dbReference type="PROSITE" id="PS50016">
    <property type="entry name" value="ZF_PHD_2"/>
    <property type="match status" value="1"/>
</dbReference>
<dbReference type="CDD" id="cd15504">
    <property type="entry name" value="PHD_PRHA_like"/>
    <property type="match status" value="1"/>
</dbReference>
<keyword evidence="18" id="KW-1185">Reference proteome</keyword>
<protein>
    <recommendedName>
        <fullName evidence="19">Pathogenesis-related homeodomain protein</fullName>
    </recommendedName>
</protein>
<keyword evidence="10 11" id="KW-0539">Nucleus</keyword>
<evidence type="ECO:0000256" key="4">
    <source>
        <dbReference type="ARBA" id="ARBA00022771"/>
    </source>
</evidence>
<sequence>MGDSGKKSKQQDSHKSSPSDTVNGSLLIKSLKIKKGGKLSHRKSEKPKPHLKTIINSSVSKKKVNPKKGIRNSSTSRRLIHRKILHKALDKKASRNGASSELQGKQLSTIDSEGNGKNADEGAIKKVMKRKPKKRKKDKVKLDEPPRLQRRARYLMIKMKLEQNLIDAYSGEGWKGKSREKIRPEKELLRARKQILKCKLGLREIIRQVDSLSTVGCIEDAVMAPDGSVSHEHIFCAKCKLNEVSQDNDIVLCDGTCNCAFHQKCLDPPLDTENIPPGDQGWFCKFCDCRMEIIEAMNAHLGTHFSEDSGWQDIFKEEAAVPDGGNMLLNPEEDWPSDDSEDDDYDPERRENIMSGAGTDDDASDDTSNSTRLSWSSDGEVFSGSRRWELDGLDFRNNSIYSSLDSDETSDGEIICGRRQRRAVDYKKLYNEMFGKDAPAHEQPSEDEDWGPSKRKRREKESDAASTLMTLYESKKRCKNNATIEGMMKLPRDPQIRRPIFRLPPDAVEKLRQVFAENELPSRTVKENLSKELGIEPGKVSKWFKNSRYIALKSRKVEKGEQVHNSSSIVSAEPTLNRKKPRSISKSLNQNEHKRGSFESPTKSTEMNAEHNDDLSLKNLLKAKPKGVKKKGNPISAAAESDMEKLCRAKTRVENLKQKLVKLQTGKARKSSKIRPLDESVVYVPIAELREKI</sequence>
<feature type="compositionally biased region" description="Basic and acidic residues" evidence="14">
    <location>
        <begin position="434"/>
        <end position="444"/>
    </location>
</feature>
<evidence type="ECO:0000256" key="6">
    <source>
        <dbReference type="ARBA" id="ARBA00023015"/>
    </source>
</evidence>
<evidence type="ECO:0000256" key="9">
    <source>
        <dbReference type="ARBA" id="ARBA00023163"/>
    </source>
</evidence>
<keyword evidence="6" id="KW-0805">Transcription regulation</keyword>
<dbReference type="SMART" id="SM00389">
    <property type="entry name" value="HOX"/>
    <property type="match status" value="1"/>
</dbReference>
<name>A0ABQ9APU6_9ROSI</name>
<comment type="subcellular location">
    <subcellularLocation>
        <location evidence="1 11 13">Nucleus</location>
    </subcellularLocation>
</comment>
<dbReference type="InterPro" id="IPR001356">
    <property type="entry name" value="HD"/>
</dbReference>